<dbReference type="InterPro" id="IPR015424">
    <property type="entry name" value="PyrdxlP-dep_Trfase"/>
</dbReference>
<dbReference type="EMBL" id="CP133592">
    <property type="protein sequence ID" value="WMW25965.1"/>
    <property type="molecule type" value="Genomic_DNA"/>
</dbReference>
<evidence type="ECO:0000256" key="4">
    <source>
        <dbReference type="ARBA" id="ARBA00022679"/>
    </source>
</evidence>
<reference evidence="11 12" key="1">
    <citation type="submission" date="2023-08" db="EMBL/GenBank/DDBJ databases">
        <title>Methanolobus mangrovi sp. nov. and Methanolobus sediminis sp. nov, two novel methylotrophic methanogens isolated from mangrove sediments in China.</title>
        <authorList>
            <person name="Zhou J."/>
        </authorList>
    </citation>
    <scope>NUCLEOTIDE SEQUENCE [LARGE SCALE GENOMIC DNA]</scope>
    <source>
        <strain evidence="11 12">FTZ6</strain>
    </source>
</reference>
<evidence type="ECO:0000256" key="5">
    <source>
        <dbReference type="ARBA" id="ARBA00022723"/>
    </source>
</evidence>
<evidence type="ECO:0000259" key="10">
    <source>
        <dbReference type="Pfam" id="PF00266"/>
    </source>
</evidence>
<dbReference type="GeneID" id="84231929"/>
<dbReference type="PROSITE" id="PS00595">
    <property type="entry name" value="AA_TRANSFER_CLASS_5"/>
    <property type="match status" value="1"/>
</dbReference>
<dbReference type="Gene3D" id="3.40.640.10">
    <property type="entry name" value="Type I PLP-dependent aspartate aminotransferase-like (Major domain)"/>
    <property type="match status" value="1"/>
</dbReference>
<dbReference type="PIRSF" id="PIRSF005572">
    <property type="entry name" value="NifS"/>
    <property type="match status" value="1"/>
</dbReference>
<dbReference type="InterPro" id="IPR000192">
    <property type="entry name" value="Aminotrans_V_dom"/>
</dbReference>
<keyword evidence="12" id="KW-1185">Reference proteome</keyword>
<keyword evidence="8" id="KW-0411">Iron-sulfur</keyword>
<dbReference type="GO" id="GO:0046872">
    <property type="term" value="F:metal ion binding"/>
    <property type="evidence" value="ECO:0007669"/>
    <property type="project" value="UniProtKB-KW"/>
</dbReference>
<evidence type="ECO:0000256" key="7">
    <source>
        <dbReference type="ARBA" id="ARBA00023004"/>
    </source>
</evidence>
<dbReference type="PANTHER" id="PTHR11601:SF34">
    <property type="entry name" value="CYSTEINE DESULFURASE"/>
    <property type="match status" value="1"/>
</dbReference>
<dbReference type="NCBIfam" id="NF002806">
    <property type="entry name" value="PRK02948.1"/>
    <property type="match status" value="1"/>
</dbReference>
<accession>A0AA51UM96</accession>
<evidence type="ECO:0000313" key="11">
    <source>
        <dbReference type="EMBL" id="WMW25965.1"/>
    </source>
</evidence>
<dbReference type="Gene3D" id="3.90.1150.10">
    <property type="entry name" value="Aspartate Aminotransferase, domain 1"/>
    <property type="match status" value="1"/>
</dbReference>
<dbReference type="RefSeq" id="WP_309311762.1">
    <property type="nucleotide sequence ID" value="NZ_CP133592.1"/>
</dbReference>
<dbReference type="InterPro" id="IPR015422">
    <property type="entry name" value="PyrdxlP-dep_Trfase_small"/>
</dbReference>
<dbReference type="KEGG" id="mseb:RE474_04390"/>
<dbReference type="InterPro" id="IPR020578">
    <property type="entry name" value="Aminotrans_V_PyrdxlP_BS"/>
</dbReference>
<keyword evidence="6" id="KW-0663">Pyridoxal phosphate</keyword>
<dbReference type="InterPro" id="IPR015421">
    <property type="entry name" value="PyrdxlP-dep_Trfase_major"/>
</dbReference>
<evidence type="ECO:0000256" key="3">
    <source>
        <dbReference type="ARBA" id="ARBA00012239"/>
    </source>
</evidence>
<dbReference type="Proteomes" id="UP001182908">
    <property type="component" value="Chromosome"/>
</dbReference>
<keyword evidence="7" id="KW-0408">Iron</keyword>
<dbReference type="GO" id="GO:0031071">
    <property type="term" value="F:cysteine desulfurase activity"/>
    <property type="evidence" value="ECO:0007669"/>
    <property type="project" value="UniProtKB-EC"/>
</dbReference>
<dbReference type="AlphaFoldDB" id="A0AA51UM96"/>
<evidence type="ECO:0000256" key="9">
    <source>
        <dbReference type="RuleBase" id="RU004504"/>
    </source>
</evidence>
<evidence type="ECO:0000256" key="8">
    <source>
        <dbReference type="ARBA" id="ARBA00023014"/>
    </source>
</evidence>
<dbReference type="InterPro" id="IPR016454">
    <property type="entry name" value="Cysteine_dSase"/>
</dbReference>
<evidence type="ECO:0000313" key="12">
    <source>
        <dbReference type="Proteomes" id="UP001182908"/>
    </source>
</evidence>
<dbReference type="EC" id="2.8.1.7" evidence="3"/>
<feature type="domain" description="Aminotransferase class V" evidence="10">
    <location>
        <begin position="2"/>
        <end position="357"/>
    </location>
</feature>
<comment type="similarity">
    <text evidence="2">Belongs to the class-V pyridoxal-phosphate-dependent aminotransferase family. NifS/IscS subfamily.</text>
</comment>
<dbReference type="FunFam" id="3.40.640.10:FF:000084">
    <property type="entry name" value="IscS-like cysteine desulfurase"/>
    <property type="match status" value="1"/>
</dbReference>
<evidence type="ECO:0000256" key="6">
    <source>
        <dbReference type="ARBA" id="ARBA00022898"/>
    </source>
</evidence>
<dbReference type="Pfam" id="PF00266">
    <property type="entry name" value="Aminotran_5"/>
    <property type="match status" value="1"/>
</dbReference>
<dbReference type="Gene3D" id="1.10.260.50">
    <property type="match status" value="1"/>
</dbReference>
<keyword evidence="4" id="KW-0808">Transferase</keyword>
<dbReference type="GO" id="GO:0051536">
    <property type="term" value="F:iron-sulfur cluster binding"/>
    <property type="evidence" value="ECO:0007669"/>
    <property type="project" value="UniProtKB-KW"/>
</dbReference>
<evidence type="ECO:0000256" key="1">
    <source>
        <dbReference type="ARBA" id="ARBA00001933"/>
    </source>
</evidence>
<proteinExistence type="inferred from homology"/>
<sequence>MIYADNAATTKVSDSALERMLPFLQEHYGNASSQYSFGIKAKRAIEQARQQVATAIGAEPDEIVFTSGGSESNSWVLSSVVSGHVITSSIEHHSLLNSCYALERKGIDVTYLPVDKTGLISATSVKKAIRPDTKLVSIMLANNEIGTIQPIIELGPYLRERNIIFHTDAVQAVGHIPVNVKELGVDLLSASAHKFNGAKGTGILYKQKNLSLPSLIFGGEQERGARAGTENVAGIVAAGYALEESIVDMYATTDKLTALVRATVDGISTKIPNITINGDRNKCLPGIVNILFEGITGESLMHLLDLKGICVSTSSACASGKNEASHVLRALGLSEQQAKSAIRISYGRYNTMHDVNAIVAGICDAYMKITAVKS</sequence>
<name>A0AA51UM96_9EURY</name>
<gene>
    <name evidence="11" type="ORF">RE474_04390</name>
</gene>
<keyword evidence="5" id="KW-0479">Metal-binding</keyword>
<organism evidence="11 12">
    <name type="scientific">Methanolobus sediminis</name>
    <dbReference type="NCBI Taxonomy" id="3072978"/>
    <lineage>
        <taxon>Archaea</taxon>
        <taxon>Methanobacteriati</taxon>
        <taxon>Methanobacteriota</taxon>
        <taxon>Stenosarchaea group</taxon>
        <taxon>Methanomicrobia</taxon>
        <taxon>Methanosarcinales</taxon>
        <taxon>Methanosarcinaceae</taxon>
        <taxon>Methanolobus</taxon>
    </lineage>
</organism>
<comment type="cofactor">
    <cofactor evidence="1 9">
        <name>pyridoxal 5'-phosphate</name>
        <dbReference type="ChEBI" id="CHEBI:597326"/>
    </cofactor>
</comment>
<dbReference type="SUPFAM" id="SSF53383">
    <property type="entry name" value="PLP-dependent transferases"/>
    <property type="match status" value="1"/>
</dbReference>
<dbReference type="PANTHER" id="PTHR11601">
    <property type="entry name" value="CYSTEINE DESULFURYLASE FAMILY MEMBER"/>
    <property type="match status" value="1"/>
</dbReference>
<protein>
    <recommendedName>
        <fullName evidence="3">cysteine desulfurase</fullName>
        <ecNumber evidence="3">2.8.1.7</ecNumber>
    </recommendedName>
</protein>
<evidence type="ECO:0000256" key="2">
    <source>
        <dbReference type="ARBA" id="ARBA00006490"/>
    </source>
</evidence>